<evidence type="ECO:0000313" key="1">
    <source>
        <dbReference type="EMBL" id="CRZ02626.1"/>
    </source>
</evidence>
<dbReference type="EMBL" id="HACM01002184">
    <property type="protein sequence ID" value="CRZ02626.1"/>
    <property type="molecule type" value="Transcribed_RNA"/>
</dbReference>
<reference evidence="1" key="1">
    <citation type="submission" date="2015-04" db="EMBL/GenBank/DDBJ databases">
        <title>The genome sequence of the plant pathogenic Rhizarian Plasmodiophora brassicae reveals insights in its biotrophic life cycle and the origin of chitin synthesis.</title>
        <authorList>
            <person name="Schwelm A."/>
            <person name="Fogelqvist J."/>
            <person name="Knaust A."/>
            <person name="Julke S."/>
            <person name="Lilja T."/>
            <person name="Dhandapani V."/>
            <person name="Bonilla-Rosso G."/>
            <person name="Karlsson M."/>
            <person name="Shevchenko A."/>
            <person name="Choi S.R."/>
            <person name="Kim H.G."/>
            <person name="Park J.Y."/>
            <person name="Lim Y.P."/>
            <person name="Ludwig-Muller J."/>
            <person name="Dixelius C."/>
        </authorList>
    </citation>
    <scope>NUCLEOTIDE SEQUENCE</scope>
    <source>
        <tissue evidence="1">Potato root galls</tissue>
    </source>
</reference>
<organism evidence="1">
    <name type="scientific">Spongospora subterranea</name>
    <dbReference type="NCBI Taxonomy" id="70186"/>
    <lineage>
        <taxon>Eukaryota</taxon>
        <taxon>Sar</taxon>
        <taxon>Rhizaria</taxon>
        <taxon>Endomyxa</taxon>
        <taxon>Phytomyxea</taxon>
        <taxon>Plasmodiophorida</taxon>
        <taxon>Plasmodiophoridae</taxon>
        <taxon>Spongospora</taxon>
    </lineage>
</organism>
<sequence length="101" mass="11698">FALRGYHPKFDPAVPSVAHVPRAESYVKNITDLQVWLRDQIALAQAHYCNYADRRRSMLQRLHRTPPFGPRSFRNRVKNHRLSCGQGNLRDDGESLVRLST</sequence>
<feature type="non-terminal residue" evidence="1">
    <location>
        <position position="1"/>
    </location>
</feature>
<name>A0A0H5QMK0_9EUKA</name>
<proteinExistence type="predicted"/>
<dbReference type="AlphaFoldDB" id="A0A0H5QMK0"/>
<accession>A0A0H5QMK0</accession>
<protein>
    <submittedName>
        <fullName evidence="1">Uncharacterized protein</fullName>
    </submittedName>
</protein>